<comment type="caution">
    <text evidence="1">The sequence shown here is derived from an EMBL/GenBank/DDBJ whole genome shotgun (WGS) entry which is preliminary data.</text>
</comment>
<accession>A0AAN4Z982</accession>
<name>A0AAN4Z982_9BILA</name>
<evidence type="ECO:0000313" key="2">
    <source>
        <dbReference type="Proteomes" id="UP001328107"/>
    </source>
</evidence>
<dbReference type="AlphaFoldDB" id="A0AAN4Z982"/>
<organism evidence="1 2">
    <name type="scientific">Pristionchus mayeri</name>
    <dbReference type="NCBI Taxonomy" id="1317129"/>
    <lineage>
        <taxon>Eukaryota</taxon>
        <taxon>Metazoa</taxon>
        <taxon>Ecdysozoa</taxon>
        <taxon>Nematoda</taxon>
        <taxon>Chromadorea</taxon>
        <taxon>Rhabditida</taxon>
        <taxon>Rhabditina</taxon>
        <taxon>Diplogasteromorpha</taxon>
        <taxon>Diplogasteroidea</taxon>
        <taxon>Neodiplogasteridae</taxon>
        <taxon>Pristionchus</taxon>
    </lineage>
</organism>
<feature type="non-terminal residue" evidence="1">
    <location>
        <position position="1"/>
    </location>
</feature>
<dbReference type="Proteomes" id="UP001328107">
    <property type="component" value="Unassembled WGS sequence"/>
</dbReference>
<protein>
    <submittedName>
        <fullName evidence="1">Uncharacterized protein</fullName>
    </submittedName>
</protein>
<evidence type="ECO:0000313" key="1">
    <source>
        <dbReference type="EMBL" id="GMR35679.1"/>
    </source>
</evidence>
<feature type="non-terminal residue" evidence="1">
    <location>
        <position position="63"/>
    </location>
</feature>
<dbReference type="EMBL" id="BTRK01000002">
    <property type="protein sequence ID" value="GMR35679.1"/>
    <property type="molecule type" value="Genomic_DNA"/>
</dbReference>
<keyword evidence="2" id="KW-1185">Reference proteome</keyword>
<gene>
    <name evidence="1" type="ORF">PMAYCL1PPCAC_05874</name>
</gene>
<sequence>NNDIPRAAIAAQQQTLIQGNNNGIPPAAMAQPQYPTCPYQHTMAQQDEHGQVKYVMVPVMTQP</sequence>
<proteinExistence type="predicted"/>
<reference evidence="2" key="1">
    <citation type="submission" date="2022-10" db="EMBL/GenBank/DDBJ databases">
        <title>Genome assembly of Pristionchus species.</title>
        <authorList>
            <person name="Yoshida K."/>
            <person name="Sommer R.J."/>
        </authorList>
    </citation>
    <scope>NUCLEOTIDE SEQUENCE [LARGE SCALE GENOMIC DNA]</scope>
    <source>
        <strain evidence="2">RS5460</strain>
    </source>
</reference>